<protein>
    <submittedName>
        <fullName evidence="1">Uncharacterized protein</fullName>
    </submittedName>
</protein>
<dbReference type="EMBL" id="MN740454">
    <property type="protein sequence ID" value="QHU27374.1"/>
    <property type="molecule type" value="Genomic_DNA"/>
</dbReference>
<proteinExistence type="predicted"/>
<reference evidence="1" key="1">
    <citation type="journal article" date="2020" name="Nature">
        <title>Giant virus diversity and host interactions through global metagenomics.</title>
        <authorList>
            <person name="Schulz F."/>
            <person name="Roux S."/>
            <person name="Paez-Espino D."/>
            <person name="Jungbluth S."/>
            <person name="Walsh D.A."/>
            <person name="Denef V.J."/>
            <person name="McMahon K.D."/>
            <person name="Konstantinidis K.T."/>
            <person name="Eloe-Fadrosh E.A."/>
            <person name="Kyrpides N.C."/>
            <person name="Woyke T."/>
        </authorList>
    </citation>
    <scope>NUCLEOTIDE SEQUENCE</scope>
    <source>
        <strain evidence="1">GVMAG-M-3300027763-16</strain>
    </source>
</reference>
<accession>A0A6C0LCK9</accession>
<evidence type="ECO:0000313" key="1">
    <source>
        <dbReference type="EMBL" id="QHU27374.1"/>
    </source>
</evidence>
<organism evidence="1">
    <name type="scientific">viral metagenome</name>
    <dbReference type="NCBI Taxonomy" id="1070528"/>
    <lineage>
        <taxon>unclassified sequences</taxon>
        <taxon>metagenomes</taxon>
        <taxon>organismal metagenomes</taxon>
    </lineage>
</organism>
<sequence length="141" mass="16365">MSCEVITIAMRIKEVMANMPVSLNTKKEIDEYFKNAMKNMKKERVVKVVAAKVVKPAKVAKEATSLPKQITIIDNKPQVISTFTKDIATTAELLRNNKELIKKRRFYLYRPAIVSKRQSFCDEIIAIAYRINKRLREQYII</sequence>
<dbReference type="AlphaFoldDB" id="A0A6C0LCK9"/>
<name>A0A6C0LCK9_9ZZZZ</name>